<dbReference type="Pfam" id="PF00120">
    <property type="entry name" value="Gln-synt_C"/>
    <property type="match status" value="1"/>
</dbReference>
<keyword evidence="8" id="KW-1185">Reference proteome</keyword>
<gene>
    <name evidence="5" type="primary">glnA_1</name>
    <name evidence="5" type="ORF">ERS852406_01740</name>
    <name evidence="6" type="ORF">G5B05_05420</name>
</gene>
<dbReference type="PANTHER" id="PTHR42974">
    <property type="entry name" value="GLUTAMINE SYNTHETASE"/>
    <property type="match status" value="1"/>
</dbReference>
<sequence>MGEYVNPAKIFGENVFNDTVMQERLPKNVYKKLKKIIEEGGELDLATADTIAHEMKEWAIEKGATHYTHWFQPLTGTTAEKHDSFITAPMPNGKVLMSFSGKELIKGEPDASSFPSGGLRATFEARGYTAWDCTSPAFVRQDAAGATLCIPTAFCSYTGEALDQKTPLLRSMEALNVQSLRLLKLFGNTTSKKVTPSVGPEQEYFLVDAEKFLQRKDLIYTGRTLFGAMPPKGQEMDDHYFGTIRQRIASFMKEVNIELWKMGVTAKTQHNEVAPAQHELASIYSEANVAVDNNQLVMQTLKRIACQHGLKCLLHEKPFAGVNGSGKHNNWSITTDDGINLLEPGKTPHENIQFLLVLSCVLKAVDVHADLLRESAADPGNDHRLGANEAPPAIISVFLGEQLEDVVEQLISTGNATKSKKEGVLETGVKTLPDLKKDATDRNRTSPFAFTGNKFEFRMVGSRDSVAAPNIVLNTIVAEAFRDACDVLEGAENFEDAVHDLIKKNLSEHQRIIFNGDGYADEWLAEAERRGLPNIKSMVYAIPALTTDTAIKLFGDFKVFTEAELVSRAEVKFENYAKTINIEAKTMIDMASKQIIPAVIKYATSLAGSINTITAAGVTAVGVQKNLLNETSALLEETQKALDELIAIENAGCEMEDGEAKAKYYYEKVTPAMEALRAPVDKLEMIVDKEMWPMPSYGDLMFEV</sequence>
<dbReference type="GO" id="GO:0004356">
    <property type="term" value="F:glutamine synthetase activity"/>
    <property type="evidence" value="ECO:0007669"/>
    <property type="project" value="UniProtKB-EC"/>
</dbReference>
<protein>
    <submittedName>
        <fullName evidence="5 6">Glutamine synthetase</fullName>
        <ecNumber evidence="5">6.3.1.2</ecNumber>
    </submittedName>
</protein>
<dbReference type="SMART" id="SM01230">
    <property type="entry name" value="Gln-synt_C"/>
    <property type="match status" value="1"/>
</dbReference>
<reference evidence="6" key="3">
    <citation type="submission" date="2020-02" db="EMBL/GenBank/DDBJ databases">
        <authorList>
            <person name="Littmann E."/>
            <person name="Sorbara M."/>
        </authorList>
    </citation>
    <scope>NUCLEOTIDE SEQUENCE</scope>
    <source>
        <strain evidence="6">MSK.14.54</strain>
    </source>
</reference>
<evidence type="ECO:0000256" key="2">
    <source>
        <dbReference type="RuleBase" id="RU000384"/>
    </source>
</evidence>
<reference evidence="6 8" key="2">
    <citation type="journal article" date="2020" name="Cell Host Microbe">
        <title>Functional and Genomic Variation between Human-Derived Isolates of Lachnospiraceae Reveals Inter- and Intra-Species Diversity.</title>
        <authorList>
            <person name="Sorbara M.T."/>
            <person name="Littmann E.R."/>
            <person name="Fontana E."/>
            <person name="Moody T.U."/>
            <person name="Kohout C.E."/>
            <person name="Gjonbalaj M."/>
            <person name="Eaton V."/>
            <person name="Seok R."/>
            <person name="Leiner I.M."/>
            <person name="Pamer E.G."/>
        </authorList>
    </citation>
    <scope>NUCLEOTIDE SEQUENCE [LARGE SCALE GENOMIC DNA]</scope>
    <source>
        <strain evidence="6 8">MSK.14.54</strain>
    </source>
</reference>
<dbReference type="EC" id="6.3.1.2" evidence="5"/>
<dbReference type="EMBL" id="JAAITQ010000007">
    <property type="protein sequence ID" value="NSE15855.1"/>
    <property type="molecule type" value="Genomic_DNA"/>
</dbReference>
<dbReference type="Pfam" id="PF12437">
    <property type="entry name" value="GSIII_N"/>
    <property type="match status" value="1"/>
</dbReference>
<evidence type="ECO:0000313" key="6">
    <source>
        <dbReference type="EMBL" id="NSE15855.1"/>
    </source>
</evidence>
<dbReference type="PROSITE" id="PS51987">
    <property type="entry name" value="GS_CATALYTIC"/>
    <property type="match status" value="1"/>
</dbReference>
<dbReference type="Gene3D" id="1.20.120.1560">
    <property type="match status" value="1"/>
</dbReference>
<evidence type="ECO:0000313" key="5">
    <source>
        <dbReference type="EMBL" id="CUO33795.1"/>
    </source>
</evidence>
<reference evidence="5 7" key="1">
    <citation type="submission" date="2015-09" db="EMBL/GenBank/DDBJ databases">
        <authorList>
            <consortium name="Pathogen Informatics"/>
        </authorList>
    </citation>
    <scope>NUCLEOTIDE SEQUENCE [LARGE SCALE GENOMIC DNA]</scope>
    <source>
        <strain evidence="5 7">2789STDY5608849</strain>
    </source>
</reference>
<evidence type="ECO:0000313" key="7">
    <source>
        <dbReference type="Proteomes" id="UP000095706"/>
    </source>
</evidence>
<dbReference type="PROSITE" id="PS00181">
    <property type="entry name" value="GLNA_ATP"/>
    <property type="match status" value="1"/>
</dbReference>
<evidence type="ECO:0000259" key="4">
    <source>
        <dbReference type="PROSITE" id="PS51987"/>
    </source>
</evidence>
<dbReference type="RefSeq" id="WP_055220741.1">
    <property type="nucleotide sequence ID" value="NZ_CAXSRP010000006.1"/>
</dbReference>
<dbReference type="STRING" id="1150298.ERS852406_01740"/>
<dbReference type="EMBL" id="CYYV01000008">
    <property type="protein sequence ID" value="CUO33795.1"/>
    <property type="molecule type" value="Genomic_DNA"/>
</dbReference>
<dbReference type="InterPro" id="IPR014746">
    <property type="entry name" value="Gln_synth/guanido_kin_cat_dom"/>
</dbReference>
<dbReference type="Pfam" id="PF18318">
    <property type="entry name" value="Gln-synt_C-ter"/>
    <property type="match status" value="1"/>
</dbReference>
<dbReference type="InterPro" id="IPR008147">
    <property type="entry name" value="Gln_synt_N"/>
</dbReference>
<dbReference type="OrthoDB" id="9807095at2"/>
<dbReference type="SUPFAM" id="SSF55931">
    <property type="entry name" value="Glutamine synthetase/guanido kinase"/>
    <property type="match status" value="1"/>
</dbReference>
<feature type="domain" description="GS beta-grasp" evidence="3">
    <location>
        <begin position="65"/>
        <end position="159"/>
    </location>
</feature>
<dbReference type="InterPro" id="IPR022147">
    <property type="entry name" value="GSIII_N"/>
</dbReference>
<evidence type="ECO:0000313" key="8">
    <source>
        <dbReference type="Proteomes" id="UP000768180"/>
    </source>
</evidence>
<dbReference type="GO" id="GO:0006542">
    <property type="term" value="P:glutamine biosynthetic process"/>
    <property type="evidence" value="ECO:0007669"/>
    <property type="project" value="InterPro"/>
</dbReference>
<dbReference type="InterPro" id="IPR040577">
    <property type="entry name" value="Gln-synt_C"/>
</dbReference>
<comment type="similarity">
    <text evidence="1 2">Belongs to the glutamine synthetase family.</text>
</comment>
<dbReference type="PANTHER" id="PTHR42974:SF1">
    <property type="entry name" value="TYPE-3 GLUTAMINE SYNTHETASE"/>
    <property type="match status" value="1"/>
</dbReference>
<dbReference type="InterPro" id="IPR027303">
    <property type="entry name" value="Gln_synth_gly_rich_site"/>
</dbReference>
<dbReference type="Proteomes" id="UP000095706">
    <property type="component" value="Unassembled WGS sequence"/>
</dbReference>
<evidence type="ECO:0000259" key="3">
    <source>
        <dbReference type="PROSITE" id="PS51986"/>
    </source>
</evidence>
<accession>A0A174EBX6</accession>
<keyword evidence="5" id="KW-0436">Ligase</keyword>
<dbReference type="Gene3D" id="3.30.590.10">
    <property type="entry name" value="Glutamine synthetase/guanido kinase, catalytic domain"/>
    <property type="match status" value="1"/>
</dbReference>
<organism evidence="5 7">
    <name type="scientific">Fusicatenibacter saccharivorans</name>
    <dbReference type="NCBI Taxonomy" id="1150298"/>
    <lineage>
        <taxon>Bacteria</taxon>
        <taxon>Bacillati</taxon>
        <taxon>Bacillota</taxon>
        <taxon>Clostridia</taxon>
        <taxon>Lachnospirales</taxon>
        <taxon>Lachnospiraceae</taxon>
        <taxon>Fusicatenibacter</taxon>
    </lineage>
</organism>
<dbReference type="PROSITE" id="PS51986">
    <property type="entry name" value="GS_BETA_GRASP"/>
    <property type="match status" value="1"/>
</dbReference>
<dbReference type="InterPro" id="IPR052725">
    <property type="entry name" value="GS_Type-3"/>
</dbReference>
<dbReference type="Proteomes" id="UP000768180">
    <property type="component" value="Unassembled WGS sequence"/>
</dbReference>
<name>A0A174EBX6_9FIRM</name>
<dbReference type="InterPro" id="IPR008146">
    <property type="entry name" value="Gln_synth_cat_dom"/>
</dbReference>
<dbReference type="AlphaFoldDB" id="A0A174EBX6"/>
<evidence type="ECO:0000256" key="1">
    <source>
        <dbReference type="PROSITE-ProRule" id="PRU01330"/>
    </source>
</evidence>
<proteinExistence type="inferred from homology"/>
<feature type="domain" description="GS catalytic" evidence="4">
    <location>
        <begin position="164"/>
        <end position="595"/>
    </location>
</feature>